<evidence type="ECO:0000313" key="1">
    <source>
        <dbReference type="EMBL" id="EDN83481.1"/>
    </source>
</evidence>
<evidence type="ECO:0000313" key="2">
    <source>
        <dbReference type="Proteomes" id="UP000003773"/>
    </source>
</evidence>
<reference evidence="1 2" key="2">
    <citation type="submission" date="2007-05" db="EMBL/GenBank/DDBJ databases">
        <title>Draft genome sequence of Bifidobacterium adolescentis (L2-32).</title>
        <authorList>
            <person name="Sudarsanam P."/>
            <person name="Ley R."/>
            <person name="Guruge J."/>
            <person name="Turnbaugh P.J."/>
            <person name="Mahowald M."/>
            <person name="Liep D."/>
            <person name="Gordon J."/>
        </authorList>
    </citation>
    <scope>NUCLEOTIDE SEQUENCE [LARGE SCALE GENOMIC DNA]</scope>
    <source>
        <strain evidence="1 2">L2-32</strain>
    </source>
</reference>
<protein>
    <submittedName>
        <fullName evidence="1">Uncharacterized protein</fullName>
    </submittedName>
</protein>
<name>A7A3J8_BIFAD</name>
<reference evidence="1 2" key="1">
    <citation type="submission" date="2007-04" db="EMBL/GenBank/DDBJ databases">
        <authorList>
            <person name="Fulton L."/>
            <person name="Clifton S."/>
            <person name="Fulton B."/>
            <person name="Xu J."/>
            <person name="Minx P."/>
            <person name="Pepin K.H."/>
            <person name="Johnson M."/>
            <person name="Thiruvilangam P."/>
            <person name="Bhonagiri V."/>
            <person name="Nash W.E."/>
            <person name="Mardis E.R."/>
            <person name="Wilson R.K."/>
        </authorList>
    </citation>
    <scope>NUCLEOTIDE SEQUENCE [LARGE SCALE GENOMIC DNA]</scope>
    <source>
        <strain evidence="1 2">L2-32</strain>
    </source>
</reference>
<sequence>MFTFHHLSANSKFHKAVAKRAQSGGKIIIRRQSGGKASVKRVVGKAVMANGR</sequence>
<comment type="caution">
    <text evidence="1">The sequence shown here is derived from an EMBL/GenBank/DDBJ whole genome shotgun (WGS) entry which is preliminary data.</text>
</comment>
<dbReference type="EMBL" id="AAXD02000018">
    <property type="protein sequence ID" value="EDN83481.1"/>
    <property type="molecule type" value="Genomic_DNA"/>
</dbReference>
<dbReference type="Proteomes" id="UP000003773">
    <property type="component" value="Unassembled WGS sequence"/>
</dbReference>
<accession>A7A3J8</accession>
<dbReference type="HOGENOM" id="CLU_3077205_0_0_11"/>
<gene>
    <name evidence="1" type="ORF">BIFADO_00390</name>
</gene>
<proteinExistence type="predicted"/>
<organism evidence="1 2">
    <name type="scientific">Bifidobacterium adolescentis L2-32</name>
    <dbReference type="NCBI Taxonomy" id="411481"/>
    <lineage>
        <taxon>Bacteria</taxon>
        <taxon>Bacillati</taxon>
        <taxon>Actinomycetota</taxon>
        <taxon>Actinomycetes</taxon>
        <taxon>Bifidobacteriales</taxon>
        <taxon>Bifidobacteriaceae</taxon>
        <taxon>Bifidobacterium</taxon>
    </lineage>
</organism>
<dbReference type="AlphaFoldDB" id="A7A3J8"/>